<dbReference type="STRING" id="1618545.US53_C0054G0006"/>
<dbReference type="Gene3D" id="3.30.70.100">
    <property type="match status" value="1"/>
</dbReference>
<dbReference type="Pfam" id="PF00403">
    <property type="entry name" value="HMA"/>
    <property type="match status" value="1"/>
</dbReference>
<dbReference type="GO" id="GO:0046872">
    <property type="term" value="F:metal ion binding"/>
    <property type="evidence" value="ECO:0007669"/>
    <property type="project" value="InterPro"/>
</dbReference>
<dbReference type="SUPFAM" id="SSF55008">
    <property type="entry name" value="HMA, heavy metal-associated domain"/>
    <property type="match status" value="1"/>
</dbReference>
<proteinExistence type="predicted"/>
<evidence type="ECO:0000313" key="2">
    <source>
        <dbReference type="EMBL" id="KKQ36393.1"/>
    </source>
</evidence>
<accession>A0A0G0GZI0</accession>
<sequence>MENKIKLTIKGTHCQACKRLIERKFGAISGVVSVNVDFETGETEIILERDITKDEFQKALEGMEYKII</sequence>
<dbReference type="InterPro" id="IPR006121">
    <property type="entry name" value="HMA_dom"/>
</dbReference>
<dbReference type="Proteomes" id="UP000034591">
    <property type="component" value="Unassembled WGS sequence"/>
</dbReference>
<feature type="domain" description="HMA" evidence="1">
    <location>
        <begin position="3"/>
        <end position="68"/>
    </location>
</feature>
<reference evidence="2 3" key="1">
    <citation type="journal article" date="2015" name="Nature">
        <title>rRNA introns, odd ribosomes, and small enigmatic genomes across a large radiation of phyla.</title>
        <authorList>
            <person name="Brown C.T."/>
            <person name="Hug L.A."/>
            <person name="Thomas B.C."/>
            <person name="Sharon I."/>
            <person name="Castelle C.J."/>
            <person name="Singh A."/>
            <person name="Wilkins M.J."/>
            <person name="Williams K.H."/>
            <person name="Banfield J.F."/>
        </authorList>
    </citation>
    <scope>NUCLEOTIDE SEQUENCE [LARGE SCALE GENOMIC DNA]</scope>
</reference>
<dbReference type="PROSITE" id="PS50846">
    <property type="entry name" value="HMA_2"/>
    <property type="match status" value="1"/>
</dbReference>
<dbReference type="EMBL" id="LBTI01000054">
    <property type="protein sequence ID" value="KKQ36393.1"/>
    <property type="molecule type" value="Genomic_DNA"/>
</dbReference>
<organism evidence="2 3">
    <name type="scientific">Candidatus Woesebacteria bacterium GW2011_GWA1_37_7</name>
    <dbReference type="NCBI Taxonomy" id="1618545"/>
    <lineage>
        <taxon>Bacteria</taxon>
        <taxon>Candidatus Woeseibacteriota</taxon>
    </lineage>
</organism>
<evidence type="ECO:0000259" key="1">
    <source>
        <dbReference type="PROSITE" id="PS50846"/>
    </source>
</evidence>
<protein>
    <submittedName>
        <fullName evidence="2">Copper-exporting ATPase</fullName>
    </submittedName>
</protein>
<dbReference type="InterPro" id="IPR036163">
    <property type="entry name" value="HMA_dom_sf"/>
</dbReference>
<comment type="caution">
    <text evidence="2">The sequence shown here is derived from an EMBL/GenBank/DDBJ whole genome shotgun (WGS) entry which is preliminary data.</text>
</comment>
<dbReference type="AlphaFoldDB" id="A0A0G0GZI0"/>
<name>A0A0G0GZI0_9BACT</name>
<evidence type="ECO:0000313" key="3">
    <source>
        <dbReference type="Proteomes" id="UP000034591"/>
    </source>
</evidence>
<dbReference type="CDD" id="cd00371">
    <property type="entry name" value="HMA"/>
    <property type="match status" value="1"/>
</dbReference>
<gene>
    <name evidence="2" type="ORF">US53_C0054G0006</name>
</gene>